<organism evidence="1 2">
    <name type="scientific">Streblomastix strix</name>
    <dbReference type="NCBI Taxonomy" id="222440"/>
    <lineage>
        <taxon>Eukaryota</taxon>
        <taxon>Metamonada</taxon>
        <taxon>Preaxostyla</taxon>
        <taxon>Oxymonadida</taxon>
        <taxon>Streblomastigidae</taxon>
        <taxon>Streblomastix</taxon>
    </lineage>
</organism>
<dbReference type="OrthoDB" id="2897838at2759"/>
<dbReference type="Proteomes" id="UP000324800">
    <property type="component" value="Unassembled WGS sequence"/>
</dbReference>
<dbReference type="AlphaFoldDB" id="A0A5J4X0V2"/>
<dbReference type="EMBL" id="SNRW01000522">
    <property type="protein sequence ID" value="KAA6400683.1"/>
    <property type="molecule type" value="Genomic_DNA"/>
</dbReference>
<evidence type="ECO:0000313" key="1">
    <source>
        <dbReference type="EMBL" id="KAA6400683.1"/>
    </source>
</evidence>
<protein>
    <submittedName>
        <fullName evidence="1">Uncharacterized protein</fullName>
    </submittedName>
</protein>
<gene>
    <name evidence="1" type="ORF">EZS28_003794</name>
</gene>
<name>A0A5J4X0V2_9EUKA</name>
<evidence type="ECO:0000313" key="2">
    <source>
        <dbReference type="Proteomes" id="UP000324800"/>
    </source>
</evidence>
<accession>A0A5J4X0V2</accession>
<reference evidence="1 2" key="1">
    <citation type="submission" date="2019-03" db="EMBL/GenBank/DDBJ databases">
        <title>Single cell metagenomics reveals metabolic interactions within the superorganism composed of flagellate Streblomastix strix and complex community of Bacteroidetes bacteria on its surface.</title>
        <authorList>
            <person name="Treitli S.C."/>
            <person name="Kolisko M."/>
            <person name="Husnik F."/>
            <person name="Keeling P."/>
            <person name="Hampl V."/>
        </authorList>
    </citation>
    <scope>NUCLEOTIDE SEQUENCE [LARGE SCALE GENOMIC DNA]</scope>
    <source>
        <strain evidence="1">ST1C</strain>
    </source>
</reference>
<sequence>MGPTIDIFCNRRNRQFKRYIGIFYDRSAVAQDCLSISWRLEVQYLHPARFMILTDGKLLIPRGRKKKRNKYFSPEKISLRVRTYLLAEMSSSFGLLDQERAYGAQFVFKQQISSQLDQYPARYSSCSSQDQFVSNIIRRDAINMLDKERYEILAKKNFNHIEIDPEDPDIE</sequence>
<comment type="caution">
    <text evidence="1">The sequence shown here is derived from an EMBL/GenBank/DDBJ whole genome shotgun (WGS) entry which is preliminary data.</text>
</comment>
<proteinExistence type="predicted"/>